<dbReference type="InterPro" id="IPR011604">
    <property type="entry name" value="PDDEXK-like_dom_sf"/>
</dbReference>
<keyword evidence="3" id="KW-0575">Peroxidase</keyword>
<reference evidence="3 4" key="1">
    <citation type="submission" date="2009-05" db="EMBL/GenBank/DDBJ databases">
        <title>The draft genome of Acidovorax delafieldii 2AN.</title>
        <authorList>
            <consortium name="US DOE Joint Genome Institute (JGI-PGF)"/>
            <person name="Lucas S."/>
            <person name="Copeland A."/>
            <person name="Lapidus A."/>
            <person name="Glavina del Rio T."/>
            <person name="Tice H."/>
            <person name="Bruce D."/>
            <person name="Goodwin L."/>
            <person name="Pitluck S."/>
            <person name="Larimer F."/>
            <person name="Land M.L."/>
            <person name="Hauser L."/>
            <person name="Shelobolina E.S."/>
            <person name="Picardal F."/>
            <person name="Roden E."/>
            <person name="Emerson D."/>
        </authorList>
    </citation>
    <scope>NUCLEOTIDE SEQUENCE [LARGE SCALE GENOMIC DNA]</scope>
    <source>
        <strain evidence="3 4">2AN</strain>
    </source>
</reference>
<dbReference type="InterPro" id="IPR019080">
    <property type="entry name" value="YqaJ_viral_recombinase"/>
</dbReference>
<dbReference type="GO" id="GO:0004601">
    <property type="term" value="F:peroxidase activity"/>
    <property type="evidence" value="ECO:0007669"/>
    <property type="project" value="UniProtKB-KW"/>
</dbReference>
<accession>C5T505</accession>
<protein>
    <submittedName>
        <fullName evidence="3">Heme peroxidase</fullName>
    </submittedName>
</protein>
<keyword evidence="4" id="KW-1185">Reference proteome</keyword>
<name>C5T505_ACIDE</name>
<dbReference type="AlphaFoldDB" id="C5T505"/>
<comment type="caution">
    <text evidence="3">The sequence shown here is derived from an EMBL/GenBank/DDBJ whole genome shotgun (WGS) entry which is preliminary data.</text>
</comment>
<keyword evidence="1" id="KW-0175">Coiled coil</keyword>
<evidence type="ECO:0000259" key="2">
    <source>
        <dbReference type="Pfam" id="PF09588"/>
    </source>
</evidence>
<dbReference type="InterPro" id="IPR011335">
    <property type="entry name" value="Restrct_endonuc-II-like"/>
</dbReference>
<organism evidence="3 4">
    <name type="scientific">Acidovorax delafieldii 2AN</name>
    <dbReference type="NCBI Taxonomy" id="573060"/>
    <lineage>
        <taxon>Bacteria</taxon>
        <taxon>Pseudomonadati</taxon>
        <taxon>Pseudomonadota</taxon>
        <taxon>Betaproteobacteria</taxon>
        <taxon>Burkholderiales</taxon>
        <taxon>Comamonadaceae</taxon>
        <taxon>Acidovorax</taxon>
    </lineage>
</organism>
<proteinExistence type="predicted"/>
<dbReference type="SUPFAM" id="SSF52980">
    <property type="entry name" value="Restriction endonuclease-like"/>
    <property type="match status" value="1"/>
</dbReference>
<dbReference type="Pfam" id="PF09588">
    <property type="entry name" value="YqaJ"/>
    <property type="match status" value="1"/>
</dbReference>
<dbReference type="PATRIC" id="fig|573060.9.peg.3159"/>
<gene>
    <name evidence="3" type="ORF">AcdelDRAFT_1985</name>
</gene>
<evidence type="ECO:0000313" key="4">
    <source>
        <dbReference type="Proteomes" id="UP000003856"/>
    </source>
</evidence>
<keyword evidence="3" id="KW-0560">Oxidoreductase</keyword>
<feature type="coiled-coil region" evidence="1">
    <location>
        <begin position="425"/>
        <end position="474"/>
    </location>
</feature>
<evidence type="ECO:0000313" key="3">
    <source>
        <dbReference type="EMBL" id="EER60460.1"/>
    </source>
</evidence>
<evidence type="ECO:0000256" key="1">
    <source>
        <dbReference type="SAM" id="Coils"/>
    </source>
</evidence>
<dbReference type="Gene3D" id="3.90.320.10">
    <property type="match status" value="1"/>
</dbReference>
<dbReference type="RefSeq" id="WP_005796035.1">
    <property type="nucleotide sequence ID" value="NZ_ACQT01000055.1"/>
</dbReference>
<dbReference type="Proteomes" id="UP000003856">
    <property type="component" value="Unassembled WGS sequence"/>
</dbReference>
<dbReference type="EMBL" id="ACQT01000055">
    <property type="protein sequence ID" value="EER60460.1"/>
    <property type="molecule type" value="Genomic_DNA"/>
</dbReference>
<sequence length="610" mass="66112">MYQVLTDAPQGSPSWHAARAKHLCASEAAAALGLSKYTTRDELLRQKATGLTEEVSPAKQRLFDAGHQAEALARPIAEGIAGTEFFPVVATREVEGMPLLASFDGIDLLDEVIWEHKLLNDSLVQQVQAGDLEPHYYLQLEHQLLVSGATRALFTTSDGTPEGTHPLWYESKPERRAQLIAGWKQFAADLAAWVPSEAKPAPVVGKTPDNLPALLIQVTGAVTASNLPEYKAHALEVFKGINRTLATDQDFATAESTVKWCADVESRLAAAKEHALSQTATIDELFRTIDDISAEARRTRLELDKLVKARKEEIRGEIVAGGVAALREHIANLNTRLGKPYMPPVPADFAGVIKGKRMVDSLRGAVNDELARAKIAASEIADRIQINLGTLRELAGAHAFLFADTATIVLKQPDDLAMLVKARIAEHQAAEQARLDAERERIRQEEAAKLQREAREAEARAERERQEVMRQQVLQAERDAQAGIAEARAAEVLPAPLLDDLASLAADFKNDVVAGIDADQAISAAQRAAAATVVVPMRAAPAERTGTPTLKLGQIGERLGFALTADFLKGLGFEPAAMDRASKLYHEADFPLILAALVRHIEQVQAKAAA</sequence>
<feature type="domain" description="YqaJ viral recombinase" evidence="2">
    <location>
        <begin position="15"/>
        <end position="149"/>
    </location>
</feature>